<name>L8YG02_TUPCH</name>
<dbReference type="EMBL" id="KB359504">
    <property type="protein sequence ID" value="ELV14059.1"/>
    <property type="molecule type" value="Genomic_DNA"/>
</dbReference>
<evidence type="ECO:0000256" key="3">
    <source>
        <dbReference type="ARBA" id="ARBA00022980"/>
    </source>
</evidence>
<reference evidence="10" key="2">
    <citation type="journal article" date="2013" name="Nat. Commun.">
        <title>Genome of the Chinese tree shrew.</title>
        <authorList>
            <person name="Fan Y."/>
            <person name="Huang Z.Y."/>
            <person name="Cao C.C."/>
            <person name="Chen C.S."/>
            <person name="Chen Y.X."/>
            <person name="Fan D.D."/>
            <person name="He J."/>
            <person name="Hou H.L."/>
            <person name="Hu L."/>
            <person name="Hu X.T."/>
            <person name="Jiang X.T."/>
            <person name="Lai R."/>
            <person name="Lang Y.S."/>
            <person name="Liang B."/>
            <person name="Liao S.G."/>
            <person name="Mu D."/>
            <person name="Ma Y.Y."/>
            <person name="Niu Y.Y."/>
            <person name="Sun X.Q."/>
            <person name="Xia J.Q."/>
            <person name="Xiao J."/>
            <person name="Xiong Z.Q."/>
            <person name="Xu L."/>
            <person name="Yang L."/>
            <person name="Zhang Y."/>
            <person name="Zhao W."/>
            <person name="Zhao X.D."/>
            <person name="Zheng Y.T."/>
            <person name="Zhou J.M."/>
            <person name="Zhu Y.B."/>
            <person name="Zhang G.J."/>
            <person name="Wang J."/>
            <person name="Yao Y.G."/>
        </authorList>
    </citation>
    <scope>NUCLEOTIDE SEQUENCE [LARGE SCALE GENOMIC DNA]</scope>
</reference>
<gene>
    <name evidence="9" type="ORF">TREES_T100002032</name>
</gene>
<dbReference type="Pfam" id="PF00573">
    <property type="entry name" value="Ribosomal_L4"/>
    <property type="match status" value="1"/>
</dbReference>
<dbReference type="GO" id="GO:0006412">
    <property type="term" value="P:translation"/>
    <property type="evidence" value="ECO:0007669"/>
    <property type="project" value="InterPro"/>
</dbReference>
<keyword evidence="4" id="KW-0496">Mitochondrion</keyword>
<evidence type="ECO:0000256" key="8">
    <source>
        <dbReference type="SAM" id="MobiDB-lite"/>
    </source>
</evidence>
<evidence type="ECO:0000256" key="4">
    <source>
        <dbReference type="ARBA" id="ARBA00023128"/>
    </source>
</evidence>
<protein>
    <recommendedName>
        <fullName evidence="6">Large ribosomal subunit protein uL4m</fullName>
    </recommendedName>
    <alternativeName>
        <fullName evidence="7">39S ribosomal protein L4, mitochondrial</fullName>
    </alternativeName>
</protein>
<evidence type="ECO:0000256" key="7">
    <source>
        <dbReference type="ARBA" id="ARBA00082711"/>
    </source>
</evidence>
<dbReference type="PANTHER" id="PTHR10746:SF6">
    <property type="entry name" value="LARGE RIBOSOMAL SUBUNIT PROTEIN UL4M"/>
    <property type="match status" value="1"/>
</dbReference>
<accession>L8YG02</accession>
<dbReference type="GO" id="GO:1990904">
    <property type="term" value="C:ribonucleoprotein complex"/>
    <property type="evidence" value="ECO:0007669"/>
    <property type="project" value="UniProtKB-KW"/>
</dbReference>
<dbReference type="HAMAP" id="MF_01328_B">
    <property type="entry name" value="Ribosomal_uL4_B"/>
    <property type="match status" value="1"/>
</dbReference>
<comment type="similarity">
    <text evidence="2">Belongs to the universal ribosomal protein uL4 family.</text>
</comment>
<dbReference type="Gene3D" id="3.40.1370.10">
    <property type="match status" value="1"/>
</dbReference>
<dbReference type="InterPro" id="IPR002136">
    <property type="entry name" value="Ribosomal_uL4"/>
</dbReference>
<dbReference type="GO" id="GO:0005840">
    <property type="term" value="C:ribosome"/>
    <property type="evidence" value="ECO:0007669"/>
    <property type="project" value="UniProtKB-KW"/>
</dbReference>
<dbReference type="InParanoid" id="L8YG02"/>
<evidence type="ECO:0000256" key="1">
    <source>
        <dbReference type="ARBA" id="ARBA00004173"/>
    </source>
</evidence>
<dbReference type="Proteomes" id="UP000011518">
    <property type="component" value="Unassembled WGS sequence"/>
</dbReference>
<dbReference type="eggNOG" id="KOG1624">
    <property type="taxonomic scope" value="Eukaryota"/>
</dbReference>
<organism evidence="9 10">
    <name type="scientific">Tupaia chinensis</name>
    <name type="common">Chinese tree shrew</name>
    <name type="synonym">Tupaia belangeri chinensis</name>
    <dbReference type="NCBI Taxonomy" id="246437"/>
    <lineage>
        <taxon>Eukaryota</taxon>
        <taxon>Metazoa</taxon>
        <taxon>Chordata</taxon>
        <taxon>Craniata</taxon>
        <taxon>Vertebrata</taxon>
        <taxon>Euteleostomi</taxon>
        <taxon>Mammalia</taxon>
        <taxon>Eutheria</taxon>
        <taxon>Euarchontoglires</taxon>
        <taxon>Scandentia</taxon>
        <taxon>Tupaiidae</taxon>
        <taxon>Tupaia</taxon>
    </lineage>
</organism>
<evidence type="ECO:0000313" key="10">
    <source>
        <dbReference type="Proteomes" id="UP000011518"/>
    </source>
</evidence>
<dbReference type="PANTHER" id="PTHR10746">
    <property type="entry name" value="50S RIBOSOMAL PROTEIN L4"/>
    <property type="match status" value="1"/>
</dbReference>
<dbReference type="GO" id="GO:0003735">
    <property type="term" value="F:structural constituent of ribosome"/>
    <property type="evidence" value="ECO:0007669"/>
    <property type="project" value="InterPro"/>
</dbReference>
<dbReference type="KEGG" id="tup:102498994"/>
<comment type="subcellular location">
    <subcellularLocation>
        <location evidence="1">Mitochondrion</location>
    </subcellularLocation>
</comment>
<reference evidence="10" key="1">
    <citation type="submission" date="2012-07" db="EMBL/GenBank/DDBJ databases">
        <title>Genome of the Chinese tree shrew, a rising model animal genetically related to primates.</title>
        <authorList>
            <person name="Zhang G."/>
            <person name="Fan Y."/>
            <person name="Yao Y."/>
            <person name="Huang Z."/>
        </authorList>
    </citation>
    <scope>NUCLEOTIDE SEQUENCE [LARGE SCALE GENOMIC DNA]</scope>
</reference>
<dbReference type="InterPro" id="IPR023574">
    <property type="entry name" value="Ribosomal_uL4_dom_sf"/>
</dbReference>
<keyword evidence="5" id="KW-0687">Ribonucleoprotein</keyword>
<dbReference type="OrthoDB" id="275876at2759"/>
<dbReference type="NCBIfam" id="TIGR03953">
    <property type="entry name" value="rplD_bact"/>
    <property type="match status" value="1"/>
</dbReference>
<dbReference type="FunFam" id="3.40.1370.10:FF:000005">
    <property type="entry name" value="39S ribosomal protein L4, mitochondrial"/>
    <property type="match status" value="1"/>
</dbReference>
<dbReference type="GO" id="GO:0005743">
    <property type="term" value="C:mitochondrial inner membrane"/>
    <property type="evidence" value="ECO:0007669"/>
    <property type="project" value="UniProtKB-ARBA"/>
</dbReference>
<evidence type="ECO:0000313" key="9">
    <source>
        <dbReference type="EMBL" id="ELV14059.1"/>
    </source>
</evidence>
<dbReference type="FunCoup" id="L8YG02">
    <property type="interactions" value="1278"/>
</dbReference>
<keyword evidence="3 9" id="KW-0689">Ribosomal protein</keyword>
<dbReference type="AlphaFoldDB" id="L8YG02"/>
<evidence type="ECO:0000256" key="2">
    <source>
        <dbReference type="ARBA" id="ARBA00010528"/>
    </source>
</evidence>
<dbReference type="STRING" id="246437.L8YG02"/>
<evidence type="ECO:0000256" key="5">
    <source>
        <dbReference type="ARBA" id="ARBA00023274"/>
    </source>
</evidence>
<feature type="region of interest" description="Disordered" evidence="8">
    <location>
        <begin position="118"/>
        <end position="139"/>
    </location>
</feature>
<proteinExistence type="inferred from homology"/>
<keyword evidence="10" id="KW-1185">Reference proteome</keyword>
<dbReference type="SUPFAM" id="SSF52166">
    <property type="entry name" value="Ribosomal protein L4"/>
    <property type="match status" value="1"/>
</dbReference>
<dbReference type="InterPro" id="IPR013005">
    <property type="entry name" value="Ribosomal_uL4-like"/>
</dbReference>
<evidence type="ECO:0000256" key="6">
    <source>
        <dbReference type="ARBA" id="ARBA00040565"/>
    </source>
</evidence>
<sequence length="294" mass="32883">MLQLVRAGVRACLRPAGCRGLSSLVEEATGQVDKSEPTTNQGLQAPVLRKCELPVSAHQRPVQAWVESLRGYEQERVGLAELHPDVFATAPRLDILHQVAIWQKNFKRISYAKTKTRAEVRGGGRKPWPQKGGGRARHGSIRSPIWRGGGIAHGPRGPTSYYYMLPMKVRALGLKVALSVKLAQDNLHIVDSLELPTPDPQYLSELAHFRRWGDSVLLVDLTHEDMPQNIVEATARLKTINLIPAVGLNAHSMLKHQTLVLTLPTVAFLEEKLLWQDSRYTALYPFRLPYCDFP</sequence>